<evidence type="ECO:0000313" key="3">
    <source>
        <dbReference type="Proteomes" id="UP000192923"/>
    </source>
</evidence>
<sequence length="123" mass="14347">MDLLRKLGNNTATGERDLVLGIVDNLNHVLNSKRGFSYFLEDFGISDYNHLSSREDIARAVMREVRENIEAFEPRIKLVDIVEIPDASLFRLSFRINCIVRENSRSLSMIFDPRIERYWVNAE</sequence>
<dbReference type="Proteomes" id="UP000192923">
    <property type="component" value="Unassembled WGS sequence"/>
</dbReference>
<dbReference type="RefSeq" id="WP_176225178.1">
    <property type="nucleotide sequence ID" value="NZ_FXAM01000001.1"/>
</dbReference>
<accession>A0A1Y6D407</accession>
<dbReference type="SUPFAM" id="SSF160719">
    <property type="entry name" value="gpW/gp25-like"/>
    <property type="match status" value="1"/>
</dbReference>
<dbReference type="InterPro" id="IPR017737">
    <property type="entry name" value="TssE1-like"/>
</dbReference>
<dbReference type="InterPro" id="IPR007048">
    <property type="entry name" value="IraD/Gp25-like"/>
</dbReference>
<dbReference type="STRING" id="1760988.SAMN02949497_2027"/>
<gene>
    <name evidence="2" type="ORF">SAMN02949497_2027</name>
</gene>
<dbReference type="AlphaFoldDB" id="A0A1Y6D407"/>
<dbReference type="EMBL" id="FXAM01000001">
    <property type="protein sequence ID" value="SMF94695.1"/>
    <property type="molecule type" value="Genomic_DNA"/>
</dbReference>
<dbReference type="NCBIfam" id="TIGR03357">
    <property type="entry name" value="VI_zyme"/>
    <property type="match status" value="1"/>
</dbReference>
<name>A0A1Y6D407_9GAMM</name>
<protein>
    <submittedName>
        <fullName evidence="2">Type VI secretion system lysozyme-like protein</fullName>
    </submittedName>
</protein>
<keyword evidence="3" id="KW-1185">Reference proteome</keyword>
<dbReference type="Pfam" id="PF04965">
    <property type="entry name" value="GPW_gp25"/>
    <property type="match status" value="1"/>
</dbReference>
<reference evidence="2 3" key="1">
    <citation type="submission" date="2016-12" db="EMBL/GenBank/DDBJ databases">
        <authorList>
            <person name="Song W.-J."/>
            <person name="Kurnit D.M."/>
        </authorList>
    </citation>
    <scope>NUCLEOTIDE SEQUENCE [LARGE SCALE GENOMIC DNA]</scope>
    <source>
        <strain evidence="2 3">175</strain>
    </source>
</reference>
<organism evidence="2 3">
    <name type="scientific">Methylomagnum ishizawai</name>
    <dbReference type="NCBI Taxonomy" id="1760988"/>
    <lineage>
        <taxon>Bacteria</taxon>
        <taxon>Pseudomonadati</taxon>
        <taxon>Pseudomonadota</taxon>
        <taxon>Gammaproteobacteria</taxon>
        <taxon>Methylococcales</taxon>
        <taxon>Methylococcaceae</taxon>
        <taxon>Methylomagnum</taxon>
    </lineage>
</organism>
<dbReference type="Gene3D" id="3.10.450.40">
    <property type="match status" value="1"/>
</dbReference>
<evidence type="ECO:0000313" key="2">
    <source>
        <dbReference type="EMBL" id="SMF94695.1"/>
    </source>
</evidence>
<proteinExistence type="predicted"/>
<evidence type="ECO:0000259" key="1">
    <source>
        <dbReference type="Pfam" id="PF04965"/>
    </source>
</evidence>
<feature type="domain" description="IraD/Gp25-like" evidence="1">
    <location>
        <begin position="22"/>
        <end position="103"/>
    </location>
</feature>